<evidence type="ECO:0000313" key="4">
    <source>
        <dbReference type="Proteomes" id="UP001597063"/>
    </source>
</evidence>
<dbReference type="PROSITE" id="PS50093">
    <property type="entry name" value="PKD"/>
    <property type="match status" value="1"/>
</dbReference>
<dbReference type="SUPFAM" id="SSF51004">
    <property type="entry name" value="C-terminal (heme d1) domain of cytochrome cd1-nitrite reductase"/>
    <property type="match status" value="1"/>
</dbReference>
<dbReference type="InterPro" id="IPR013783">
    <property type="entry name" value="Ig-like_fold"/>
</dbReference>
<dbReference type="PANTHER" id="PTHR47197:SF3">
    <property type="entry name" value="DIHYDRO-HEME D1 DEHYDROGENASE"/>
    <property type="match status" value="1"/>
</dbReference>
<name>A0ABW2XXT1_9ACTN</name>
<dbReference type="RefSeq" id="WP_131757797.1">
    <property type="nucleotide sequence ID" value="NZ_CAACUY010000038.1"/>
</dbReference>
<dbReference type="InterPro" id="IPR022409">
    <property type="entry name" value="PKD/Chitinase_dom"/>
</dbReference>
<dbReference type="Gene3D" id="2.130.10.10">
    <property type="entry name" value="YVTN repeat-like/Quinoprotein amine dehydrogenase"/>
    <property type="match status" value="3"/>
</dbReference>
<keyword evidence="4" id="KW-1185">Reference proteome</keyword>
<dbReference type="PANTHER" id="PTHR47197">
    <property type="entry name" value="PROTEIN NIRF"/>
    <property type="match status" value="1"/>
</dbReference>
<dbReference type="CDD" id="cd00146">
    <property type="entry name" value="PKD"/>
    <property type="match status" value="1"/>
</dbReference>
<dbReference type="InterPro" id="IPR035986">
    <property type="entry name" value="PKD_dom_sf"/>
</dbReference>
<dbReference type="Pfam" id="PF18911">
    <property type="entry name" value="PKD_4"/>
    <property type="match status" value="1"/>
</dbReference>
<dbReference type="Pfam" id="PF10282">
    <property type="entry name" value="Lactonase"/>
    <property type="match status" value="1"/>
</dbReference>
<dbReference type="Gene3D" id="2.60.40.10">
    <property type="entry name" value="Immunoglobulins"/>
    <property type="match status" value="1"/>
</dbReference>
<dbReference type="InterPro" id="IPR051200">
    <property type="entry name" value="Host-pathogen_enzymatic-act"/>
</dbReference>
<dbReference type="InterPro" id="IPR015943">
    <property type="entry name" value="WD40/YVTN_repeat-like_dom_sf"/>
</dbReference>
<organism evidence="3 4">
    <name type="scientific">Actinomadura fibrosa</name>
    <dbReference type="NCBI Taxonomy" id="111802"/>
    <lineage>
        <taxon>Bacteria</taxon>
        <taxon>Bacillati</taxon>
        <taxon>Actinomycetota</taxon>
        <taxon>Actinomycetes</taxon>
        <taxon>Streptosporangiales</taxon>
        <taxon>Thermomonosporaceae</taxon>
        <taxon>Actinomadura</taxon>
    </lineage>
</organism>
<comment type="caution">
    <text evidence="3">The sequence shown here is derived from an EMBL/GenBank/DDBJ whole genome shotgun (WGS) entry which is preliminary data.</text>
</comment>
<dbReference type="SMART" id="SM00089">
    <property type="entry name" value="PKD"/>
    <property type="match status" value="1"/>
</dbReference>
<feature type="domain" description="PKD" evidence="2">
    <location>
        <begin position="405"/>
        <end position="461"/>
    </location>
</feature>
<reference evidence="4" key="1">
    <citation type="journal article" date="2019" name="Int. J. Syst. Evol. Microbiol.">
        <title>The Global Catalogue of Microorganisms (GCM) 10K type strain sequencing project: providing services to taxonomists for standard genome sequencing and annotation.</title>
        <authorList>
            <consortium name="The Broad Institute Genomics Platform"/>
            <consortium name="The Broad Institute Genome Sequencing Center for Infectious Disease"/>
            <person name="Wu L."/>
            <person name="Ma J."/>
        </authorList>
    </citation>
    <scope>NUCLEOTIDE SEQUENCE [LARGE SCALE GENOMIC DNA]</scope>
    <source>
        <strain evidence="4">JCM 9371</strain>
    </source>
</reference>
<dbReference type="InterPro" id="IPR000601">
    <property type="entry name" value="PKD_dom"/>
</dbReference>
<dbReference type="SUPFAM" id="SSF49299">
    <property type="entry name" value="PKD domain"/>
    <property type="match status" value="1"/>
</dbReference>
<dbReference type="Proteomes" id="UP001597063">
    <property type="component" value="Unassembled WGS sequence"/>
</dbReference>
<proteinExistence type="predicted"/>
<evidence type="ECO:0000313" key="3">
    <source>
        <dbReference type="EMBL" id="MFD0690253.1"/>
    </source>
</evidence>
<dbReference type="InterPro" id="IPR019405">
    <property type="entry name" value="Lactonase_7-beta_prop"/>
</dbReference>
<evidence type="ECO:0000259" key="2">
    <source>
        <dbReference type="PROSITE" id="PS50093"/>
    </source>
</evidence>
<gene>
    <name evidence="3" type="ORF">ACFQZM_37590</name>
</gene>
<evidence type="ECO:0000256" key="1">
    <source>
        <dbReference type="SAM" id="MobiDB-lite"/>
    </source>
</evidence>
<accession>A0ABW2XXT1</accession>
<dbReference type="InterPro" id="IPR011048">
    <property type="entry name" value="Haem_d1_sf"/>
</dbReference>
<dbReference type="EMBL" id="JBHTGP010000018">
    <property type="protein sequence ID" value="MFD0690253.1"/>
    <property type="molecule type" value="Genomic_DNA"/>
</dbReference>
<sequence>MTVSAFARVKGVRPLVAVAGAGAVAAAVLGVGAGPSHAAPQGGRPVYVTTRLSDDVAVFRPGPDGQLGKPSSHARTGDEPRGLVFAPDGRRAYGVNGGGTDGAAQGSVTTYAVEGDGALTPVGDPVPTGGGVSFGIAIDPAGAALYVTNIDSGTVTAFAIGSGRITRLGDPVSTGHPDPRGVAVSADGQWVFVSHGRPVEGRDDVVVPFPVQGDHSLGPAGKAARVGSGGQGVVVSPDGRFLYVVSTGSDGVFAFTVGRGGTLSEVPGSPFPAADFPEGAAVSPDGRLLFVTSPGPVRPDNARAVSVYGIGRNGALSSVPGSPFRAGQGPVGVAATPDGRHLYVSDVDSNDLSGFDVLPAGELRPVPGSPAPIGGMSPAFQSVSVLPDQGPAASFTAWPSGTGSSVGFDASGSADPDGRVVRYDWDFGDGTAVSDGGPGPVHAYQRPGTYTVTLTVTDDEGCSTRLVFTGQSPLCNGTGRARSQQSVAIGR</sequence>
<protein>
    <submittedName>
        <fullName evidence="3">Beta-propeller fold lactonase family protein</fullName>
    </submittedName>
</protein>
<feature type="region of interest" description="Disordered" evidence="1">
    <location>
        <begin position="61"/>
        <end position="81"/>
    </location>
</feature>